<proteinExistence type="predicted"/>
<accession>A0ACC1S105</accession>
<protein>
    <submittedName>
        <fullName evidence="1">Uncharacterized protein</fullName>
    </submittedName>
</protein>
<sequence length="261" mass="29240">MSSQQNHATAQPGQSQGDPLAQQVEEMLRTPWQKVIAISKDGKKYTAPESLKGTPVEKLTEDGPNWKPTWDSLNGYMALEPEEERLKKESSARLKVNPDSKSALADHKLHQDNVSKHRRIRDIFGPKTSYHPNQLVSGRHLPDEGLCQKELMYRIACKVNDLRVLHERGKLAMDPWDFFRWRISKKISAVVESPLASAQDNLRTIIYRICEDGGSNSMTKQYEDPLLRAAILQSAVIQNRLNSFNAKGNDKAKAVGAGVGG</sequence>
<comment type="caution">
    <text evidence="1">The sequence shown here is derived from an EMBL/GenBank/DDBJ whole genome shotgun (WGS) entry which is preliminary data.</text>
</comment>
<dbReference type="EMBL" id="JANRMS010001246">
    <property type="protein sequence ID" value="KAJ3529798.1"/>
    <property type="molecule type" value="Genomic_DNA"/>
</dbReference>
<organism evidence="1 2">
    <name type="scientific">Fusarium decemcellulare</name>
    <dbReference type="NCBI Taxonomy" id="57161"/>
    <lineage>
        <taxon>Eukaryota</taxon>
        <taxon>Fungi</taxon>
        <taxon>Dikarya</taxon>
        <taxon>Ascomycota</taxon>
        <taxon>Pezizomycotina</taxon>
        <taxon>Sordariomycetes</taxon>
        <taxon>Hypocreomycetidae</taxon>
        <taxon>Hypocreales</taxon>
        <taxon>Nectriaceae</taxon>
        <taxon>Fusarium</taxon>
        <taxon>Fusarium decemcellulare species complex</taxon>
    </lineage>
</organism>
<dbReference type="Proteomes" id="UP001148629">
    <property type="component" value="Unassembled WGS sequence"/>
</dbReference>
<reference evidence="1" key="1">
    <citation type="submission" date="2022-08" db="EMBL/GenBank/DDBJ databases">
        <title>Genome Sequence of Fusarium decemcellulare.</title>
        <authorList>
            <person name="Buettner E."/>
        </authorList>
    </citation>
    <scope>NUCLEOTIDE SEQUENCE</scope>
    <source>
        <strain evidence="1">Babe19</strain>
    </source>
</reference>
<evidence type="ECO:0000313" key="2">
    <source>
        <dbReference type="Proteomes" id="UP001148629"/>
    </source>
</evidence>
<evidence type="ECO:0000313" key="1">
    <source>
        <dbReference type="EMBL" id="KAJ3529798.1"/>
    </source>
</evidence>
<gene>
    <name evidence="1" type="ORF">NM208_g9598</name>
</gene>
<name>A0ACC1S105_9HYPO</name>
<keyword evidence="2" id="KW-1185">Reference proteome</keyword>